<evidence type="ECO:0000256" key="1">
    <source>
        <dbReference type="ARBA" id="ARBA00022729"/>
    </source>
</evidence>
<dbReference type="Proteomes" id="UP000319094">
    <property type="component" value="Unassembled WGS sequence"/>
</dbReference>
<keyword evidence="4" id="KW-0472">Membrane</keyword>
<keyword evidence="4" id="KW-0812">Transmembrane</keyword>
<feature type="transmembrane region" description="Helical" evidence="4">
    <location>
        <begin position="174"/>
        <end position="196"/>
    </location>
</feature>
<evidence type="ECO:0000256" key="3">
    <source>
        <dbReference type="SAM" id="MobiDB-lite"/>
    </source>
</evidence>
<accession>A0A542Y4U1</accession>
<keyword evidence="2" id="KW-0186">Copper</keyword>
<reference evidence="7 8" key="1">
    <citation type="submission" date="2019-06" db="EMBL/GenBank/DDBJ databases">
        <title>Sequencing the genomes of 1000 actinobacteria strains.</title>
        <authorList>
            <person name="Klenk H.-P."/>
        </authorList>
    </citation>
    <scope>NUCLEOTIDE SEQUENCE [LARGE SCALE GENOMIC DNA]</scope>
    <source>
        <strain evidence="7 8">DSM 8803</strain>
    </source>
</reference>
<dbReference type="GO" id="GO:0046688">
    <property type="term" value="P:response to copper ion"/>
    <property type="evidence" value="ECO:0007669"/>
    <property type="project" value="InterPro"/>
</dbReference>
<evidence type="ECO:0000313" key="8">
    <source>
        <dbReference type="Proteomes" id="UP000319094"/>
    </source>
</evidence>
<feature type="region of interest" description="Disordered" evidence="3">
    <location>
        <begin position="147"/>
        <end position="168"/>
    </location>
</feature>
<evidence type="ECO:0000313" key="7">
    <source>
        <dbReference type="EMBL" id="TQL43089.1"/>
    </source>
</evidence>
<sequence length="215" mass="21688">MPSHTHTQGAAPKRRTLATLMTAACVALGFAAFASPAAPANAHDQLIDVAVESSEAGDPSSLRLTFSDNVLDVGAEIHVTAPDGGDATGGLPTFSGRDVVQPFATPLADGTYTSAWRVVSSDGHPIEGGFMFDIENGAAGEVRPYTGEAETDDASTPEGDADAGSEGAKGAQSLTLPLAIGGAAVVAVAIAIPMIVRMRKSAASAEGTGPRENEE</sequence>
<dbReference type="SUPFAM" id="SSF81296">
    <property type="entry name" value="E set domains"/>
    <property type="match status" value="1"/>
</dbReference>
<protein>
    <recommendedName>
        <fullName evidence="6">CopC domain-containing protein</fullName>
    </recommendedName>
</protein>
<feature type="compositionally biased region" description="Acidic residues" evidence="3">
    <location>
        <begin position="149"/>
        <end position="163"/>
    </location>
</feature>
<dbReference type="EMBL" id="VFON01000001">
    <property type="protein sequence ID" value="TQL43089.1"/>
    <property type="molecule type" value="Genomic_DNA"/>
</dbReference>
<dbReference type="InterPro" id="IPR014756">
    <property type="entry name" value="Ig_E-set"/>
</dbReference>
<dbReference type="GO" id="GO:0042597">
    <property type="term" value="C:periplasmic space"/>
    <property type="evidence" value="ECO:0007669"/>
    <property type="project" value="InterPro"/>
</dbReference>
<evidence type="ECO:0000256" key="4">
    <source>
        <dbReference type="SAM" id="Phobius"/>
    </source>
</evidence>
<name>A0A542Y4U1_9MICO</name>
<feature type="domain" description="CopC" evidence="6">
    <location>
        <begin position="51"/>
        <end position="134"/>
    </location>
</feature>
<dbReference type="Pfam" id="PF04234">
    <property type="entry name" value="CopC"/>
    <property type="match status" value="1"/>
</dbReference>
<dbReference type="PROSITE" id="PS51318">
    <property type="entry name" value="TAT"/>
    <property type="match status" value="1"/>
</dbReference>
<keyword evidence="1 5" id="KW-0732">Signal</keyword>
<dbReference type="InterPro" id="IPR014755">
    <property type="entry name" value="Cu-Rt/internalin_Ig-like"/>
</dbReference>
<dbReference type="AlphaFoldDB" id="A0A542Y4U1"/>
<dbReference type="GO" id="GO:0005507">
    <property type="term" value="F:copper ion binding"/>
    <property type="evidence" value="ECO:0007669"/>
    <property type="project" value="InterPro"/>
</dbReference>
<dbReference type="RefSeq" id="WP_170219635.1">
    <property type="nucleotide sequence ID" value="NZ_BAAAUY010000012.1"/>
</dbReference>
<dbReference type="InterPro" id="IPR007348">
    <property type="entry name" value="CopC_dom"/>
</dbReference>
<dbReference type="InterPro" id="IPR006311">
    <property type="entry name" value="TAT_signal"/>
</dbReference>
<keyword evidence="8" id="KW-1185">Reference proteome</keyword>
<feature type="signal peptide" evidence="5">
    <location>
        <begin position="1"/>
        <end position="42"/>
    </location>
</feature>
<proteinExistence type="predicted"/>
<evidence type="ECO:0000259" key="6">
    <source>
        <dbReference type="Pfam" id="PF04234"/>
    </source>
</evidence>
<evidence type="ECO:0000256" key="2">
    <source>
        <dbReference type="ARBA" id="ARBA00023008"/>
    </source>
</evidence>
<organism evidence="7 8">
    <name type="scientific">Leucobacter komagatae</name>
    <dbReference type="NCBI Taxonomy" id="55969"/>
    <lineage>
        <taxon>Bacteria</taxon>
        <taxon>Bacillati</taxon>
        <taxon>Actinomycetota</taxon>
        <taxon>Actinomycetes</taxon>
        <taxon>Micrococcales</taxon>
        <taxon>Microbacteriaceae</taxon>
        <taxon>Leucobacter</taxon>
    </lineage>
</organism>
<comment type="caution">
    <text evidence="7">The sequence shown here is derived from an EMBL/GenBank/DDBJ whole genome shotgun (WGS) entry which is preliminary data.</text>
</comment>
<gene>
    <name evidence="7" type="ORF">FB468_1104</name>
</gene>
<keyword evidence="4" id="KW-1133">Transmembrane helix</keyword>
<evidence type="ECO:0000256" key="5">
    <source>
        <dbReference type="SAM" id="SignalP"/>
    </source>
</evidence>
<dbReference type="Gene3D" id="2.60.40.1220">
    <property type="match status" value="1"/>
</dbReference>
<feature type="chain" id="PRO_5022175839" description="CopC domain-containing protein" evidence="5">
    <location>
        <begin position="43"/>
        <end position="215"/>
    </location>
</feature>